<dbReference type="GO" id="GO:0003677">
    <property type="term" value="F:DNA binding"/>
    <property type="evidence" value="ECO:0007669"/>
    <property type="project" value="UniProtKB-KW"/>
</dbReference>
<dbReference type="InterPro" id="IPR013196">
    <property type="entry name" value="HTH_11"/>
</dbReference>
<dbReference type="EMBL" id="FNDX01000006">
    <property type="protein sequence ID" value="SDI55140.1"/>
    <property type="molecule type" value="Genomic_DNA"/>
</dbReference>
<evidence type="ECO:0000313" key="5">
    <source>
        <dbReference type="Proteomes" id="UP000199050"/>
    </source>
</evidence>
<dbReference type="InterPro" id="IPR036390">
    <property type="entry name" value="WH_DNA-bd_sf"/>
</dbReference>
<dbReference type="InterPro" id="IPR028349">
    <property type="entry name" value="PafC-like"/>
</dbReference>
<dbReference type="RefSeq" id="WP_090713567.1">
    <property type="nucleotide sequence ID" value="NZ_CBCSKY010000005.1"/>
</dbReference>
<dbReference type="Pfam" id="PF25583">
    <property type="entry name" value="WCX"/>
    <property type="match status" value="1"/>
</dbReference>
<dbReference type="PANTHER" id="PTHR34580:SF1">
    <property type="entry name" value="PROTEIN PAFC"/>
    <property type="match status" value="1"/>
</dbReference>
<proteinExistence type="predicted"/>
<evidence type="ECO:0000256" key="1">
    <source>
        <dbReference type="ARBA" id="ARBA00023015"/>
    </source>
</evidence>
<dbReference type="InterPro" id="IPR036388">
    <property type="entry name" value="WH-like_DNA-bd_sf"/>
</dbReference>
<dbReference type="STRING" id="1174501.SAMN05216192_106140"/>
<evidence type="ECO:0000259" key="3">
    <source>
        <dbReference type="PROSITE" id="PS51000"/>
    </source>
</evidence>
<dbReference type="SUPFAM" id="SSF46785">
    <property type="entry name" value="Winged helix' DNA-binding domain"/>
    <property type="match status" value="1"/>
</dbReference>
<keyword evidence="1" id="KW-0805">Transcription regulation</keyword>
<dbReference type="PANTHER" id="PTHR34580">
    <property type="match status" value="1"/>
</dbReference>
<evidence type="ECO:0000313" key="4">
    <source>
        <dbReference type="EMBL" id="SDI55140.1"/>
    </source>
</evidence>
<dbReference type="OrthoDB" id="9815009at2"/>
<dbReference type="InterPro" id="IPR051534">
    <property type="entry name" value="CBASS_pafABC_assoc_protein"/>
</dbReference>
<sequence>MQISRLLQMTYILLEKGTVTAPELAERFEVSVRTVYRDVEALSQAGIPVYTSQGKGGGISLTDRFVLNKSLLSDKEQDEILFALQSLSAARLPDSDDVFLKLSSLFRKNSTSWIEVDFSPWGSGQKQKELYTLLKQAILEHKMITFTYFSAAGEQKSRRAAPVKLLFKNRSWYVEAYSFENGAPRTFKITRMSNVQLLEGEGTGLLEFQQVRIDSAGTSVEEIKVNESPRIRLVLNIEPAGAYRIVDEFKEEDILKQEDGSFLVISDMPSGEWLVQYLLSYGDLLEVMEPETLRLEMKARTATMAQKYSG</sequence>
<dbReference type="GO" id="GO:0003700">
    <property type="term" value="F:DNA-binding transcription factor activity"/>
    <property type="evidence" value="ECO:0007669"/>
    <property type="project" value="InterPro"/>
</dbReference>
<dbReference type="InterPro" id="IPR057727">
    <property type="entry name" value="WCX_dom"/>
</dbReference>
<dbReference type="InterPro" id="IPR001034">
    <property type="entry name" value="DeoR_HTH"/>
</dbReference>
<dbReference type="Proteomes" id="UP000199050">
    <property type="component" value="Unassembled WGS sequence"/>
</dbReference>
<dbReference type="Gene3D" id="1.10.10.10">
    <property type="entry name" value="Winged helix-like DNA-binding domain superfamily/Winged helix DNA-binding domain"/>
    <property type="match status" value="1"/>
</dbReference>
<dbReference type="AlphaFoldDB" id="A0A1G8LIV6"/>
<name>A0A1G8LIV6_9BACL</name>
<dbReference type="Pfam" id="PF13280">
    <property type="entry name" value="WYL"/>
    <property type="match status" value="1"/>
</dbReference>
<feature type="domain" description="HTH deoR-type" evidence="3">
    <location>
        <begin position="2"/>
        <end position="60"/>
    </location>
</feature>
<dbReference type="InterPro" id="IPR026881">
    <property type="entry name" value="WYL_dom"/>
</dbReference>
<dbReference type="PIRSF" id="PIRSF016838">
    <property type="entry name" value="PafC"/>
    <property type="match status" value="1"/>
</dbReference>
<reference evidence="5" key="1">
    <citation type="submission" date="2016-10" db="EMBL/GenBank/DDBJ databases">
        <authorList>
            <person name="Varghese N."/>
            <person name="Submissions S."/>
        </authorList>
    </citation>
    <scope>NUCLEOTIDE SEQUENCE [LARGE SCALE GENOMIC DNA]</scope>
    <source>
        <strain evidence="5">CGMCC 1.11012</strain>
    </source>
</reference>
<gene>
    <name evidence="4" type="ORF">SAMN05216192_106140</name>
</gene>
<accession>A0A1G8LIV6</accession>
<protein>
    <submittedName>
        <fullName evidence="4">Predicted DNA-binding transcriptional regulator YafY, contains an HTH and WYL domains</fullName>
    </submittedName>
</protein>
<keyword evidence="4" id="KW-0238">DNA-binding</keyword>
<keyword evidence="2" id="KW-0804">Transcription</keyword>
<dbReference type="PROSITE" id="PS51000">
    <property type="entry name" value="HTH_DEOR_2"/>
    <property type="match status" value="1"/>
</dbReference>
<evidence type="ECO:0000256" key="2">
    <source>
        <dbReference type="ARBA" id="ARBA00023163"/>
    </source>
</evidence>
<dbReference type="Pfam" id="PF08279">
    <property type="entry name" value="HTH_11"/>
    <property type="match status" value="1"/>
</dbReference>
<dbReference type="PROSITE" id="PS52050">
    <property type="entry name" value="WYL"/>
    <property type="match status" value="1"/>
</dbReference>
<keyword evidence="5" id="KW-1185">Reference proteome</keyword>
<organism evidence="4 5">
    <name type="scientific">Paenibacillus typhae</name>
    <dbReference type="NCBI Taxonomy" id="1174501"/>
    <lineage>
        <taxon>Bacteria</taxon>
        <taxon>Bacillati</taxon>
        <taxon>Bacillota</taxon>
        <taxon>Bacilli</taxon>
        <taxon>Bacillales</taxon>
        <taxon>Paenibacillaceae</taxon>
        <taxon>Paenibacillus</taxon>
    </lineage>
</organism>